<dbReference type="OrthoDB" id="6283019at2759"/>
<dbReference type="GO" id="GO:0031593">
    <property type="term" value="F:polyubiquitin modification-dependent protein binding"/>
    <property type="evidence" value="ECO:0007669"/>
    <property type="project" value="TreeGrafter"/>
</dbReference>
<keyword evidence="9" id="KW-0832">Ubl conjugation</keyword>
<dbReference type="AlphaFoldDB" id="A0A1S3IAF1"/>
<evidence type="ECO:0000256" key="14">
    <source>
        <dbReference type="ARBA" id="ARBA00075189"/>
    </source>
</evidence>
<dbReference type="GO" id="GO:0006281">
    <property type="term" value="P:DNA repair"/>
    <property type="evidence" value="ECO:0007669"/>
    <property type="project" value="UniProtKB-KW"/>
</dbReference>
<evidence type="ECO:0000256" key="1">
    <source>
        <dbReference type="ARBA" id="ARBA00004240"/>
    </source>
</evidence>
<dbReference type="GeneID" id="106162395"/>
<evidence type="ECO:0000313" key="21">
    <source>
        <dbReference type="RefSeq" id="XP_013395143.1"/>
    </source>
</evidence>
<dbReference type="InterPro" id="IPR015940">
    <property type="entry name" value="UBA"/>
</dbReference>
<evidence type="ECO:0000256" key="11">
    <source>
        <dbReference type="ARBA" id="ARBA00061737"/>
    </source>
</evidence>
<feature type="domain" description="UBA" evidence="18">
    <location>
        <begin position="528"/>
        <end position="572"/>
    </location>
</feature>
<proteinExistence type="predicted"/>
<keyword evidence="5" id="KW-1017">Isopeptide bond</keyword>
<dbReference type="Gene3D" id="1.10.260.100">
    <property type="match status" value="2"/>
</dbReference>
<comment type="subunit">
    <text evidence="11">Homooligomer. Binds signal sequences of proteins that are targeted to the endoplasmic reticulum. Interacts (via UBA domain) with GJA1 (not ubiquitinated) and with ubiquitin; both compete for the same binding site. Interacts (via UBA domain) with ubiquitin and with polyubiquitin chains. Interacts (via ubiquitin-like domain) with PSMD2 and PSMD4, regulatory subunits of the 26S proteasome. Interacts with ATXN1/SCA1; interaction with ATXN1 inhibits polyubiquitination of UBQLN4 and interferes with PSMD4 binding. Interacts with HERPUD1. Interacts (via ubiquitin-like domain) with UBQLN1 (via UBA domain). Interacts with UBQLN2. Interacts (via STI1 1 and 2 domains) with MAP1LC3A/B/C. Interacts with BAG6. Interacts with MRE11 (when ubiquitinated); interaction with ubiquitinated MRE11 leads to MRE11 removal from chromatin. Interacts with DESI1/POST; leading to nuclear export. Interacts with BCL2A1 and BCL2L10.</text>
</comment>
<dbReference type="Pfam" id="PF00627">
    <property type="entry name" value="UBA"/>
    <property type="match status" value="1"/>
</dbReference>
<sequence>MAESSEDSGSKINIAVKTPKEKKDIEIGADASVKEFREAISKAFGAPVEQLCLIFAGKILKDEENLKQHGIKDGLTVHLVIKSANRSQEQAAERAQAAPTPSQANVSNTPFNLGSMGGLPGLGGLGMGSSNFMDMQQRMQRELMSNPELLQNMMNNPMVQSLMSNPEVMRQLITSNPQMRELMERNPEITHMLNNPELMRQTMQLTRNPAMMQELMRQQDRAMSNLESIPGGFGALQRMYQEIQEPMLNAAQSMGRGNPFAALSGQSQESSGTQQQGQENTDPLPNPWVPQSPGSTSIGTTGSTTTTTGTTAGNALGSNPVFNTPGMQSLMSQMTQNPQLMQNMLQAPYMQSMLQHLSANPELASQIMSQSPIFAGNPQLQEYTRQQLPIFLQQMQNPEVQNVMTNPRALQAIMQIQQGLQTLQAESPSLLPGMGLAGAVPPPMTIPGSTNSGTTGSSTVTTSTTSTTATTATSGTMPTTSPGAPANTATPSGGLPGQGGADPLGGFMAQMLGMMAQGQGGGADLNTAPEQRYASQLEQLAAMGFINREANIQALIATYGDVNDAIDRLLQQRGN</sequence>
<dbReference type="InterPro" id="IPR029071">
    <property type="entry name" value="Ubiquitin-like_domsf"/>
</dbReference>
<dbReference type="GO" id="GO:0006511">
    <property type="term" value="P:ubiquitin-dependent protein catabolic process"/>
    <property type="evidence" value="ECO:0007669"/>
    <property type="project" value="TreeGrafter"/>
</dbReference>
<feature type="region of interest" description="Disordered" evidence="17">
    <location>
        <begin position="87"/>
        <end position="107"/>
    </location>
</feature>
<keyword evidence="20" id="KW-1185">Reference proteome</keyword>
<comment type="subcellular location">
    <subcellularLocation>
        <location evidence="2">Chromosome</location>
    </subcellularLocation>
    <subcellularLocation>
        <location evidence="3">Cytoplasm</location>
        <location evidence="3">Perinuclear region</location>
    </subcellularLocation>
    <subcellularLocation>
        <location evidence="1">Endoplasmic reticulum</location>
    </subcellularLocation>
</comment>
<dbReference type="STRING" id="7574.A0A1S3IAF1"/>
<dbReference type="Gene3D" id="1.10.8.10">
    <property type="entry name" value="DNA helicase RuvA subunit, C-terminal domain"/>
    <property type="match status" value="1"/>
</dbReference>
<evidence type="ECO:0000256" key="6">
    <source>
        <dbReference type="ARBA" id="ARBA00022553"/>
    </source>
</evidence>
<dbReference type="Pfam" id="PF23195">
    <property type="entry name" value="UBQLN1"/>
    <property type="match status" value="1"/>
</dbReference>
<evidence type="ECO:0000256" key="5">
    <source>
        <dbReference type="ARBA" id="ARBA00022499"/>
    </source>
</evidence>
<dbReference type="GO" id="GO:0005783">
    <property type="term" value="C:endoplasmic reticulum"/>
    <property type="evidence" value="ECO:0007669"/>
    <property type="project" value="UniProtKB-SubCell"/>
</dbReference>
<evidence type="ECO:0000256" key="17">
    <source>
        <dbReference type="SAM" id="MobiDB-lite"/>
    </source>
</evidence>
<dbReference type="GO" id="GO:0005829">
    <property type="term" value="C:cytosol"/>
    <property type="evidence" value="ECO:0007669"/>
    <property type="project" value="UniProtKB-ARBA"/>
</dbReference>
<dbReference type="RefSeq" id="XP_013395143.1">
    <property type="nucleotide sequence ID" value="XM_013539689.1"/>
</dbReference>
<dbReference type="InterPro" id="IPR015496">
    <property type="entry name" value="Ubiquilin"/>
</dbReference>
<evidence type="ECO:0000256" key="12">
    <source>
        <dbReference type="ARBA" id="ARBA00071717"/>
    </source>
</evidence>
<dbReference type="SMART" id="SM00727">
    <property type="entry name" value="STI1"/>
    <property type="match status" value="4"/>
</dbReference>
<dbReference type="KEGG" id="lak:106162395"/>
<keyword evidence="10" id="KW-0234">DNA repair</keyword>
<evidence type="ECO:0000256" key="13">
    <source>
        <dbReference type="ARBA" id="ARBA00072293"/>
    </source>
</evidence>
<keyword evidence="8" id="KW-0256">Endoplasmic reticulum</keyword>
<keyword evidence="6" id="KW-0597">Phosphoprotein</keyword>
<evidence type="ECO:0000256" key="7">
    <source>
        <dbReference type="ARBA" id="ARBA00022763"/>
    </source>
</evidence>
<gene>
    <name evidence="21" type="primary">LOC106162395</name>
</gene>
<dbReference type="Pfam" id="PF00240">
    <property type="entry name" value="ubiquitin"/>
    <property type="match status" value="1"/>
</dbReference>
<dbReference type="InterPro" id="IPR009060">
    <property type="entry name" value="UBA-like_sf"/>
</dbReference>
<dbReference type="GO" id="GO:0048471">
    <property type="term" value="C:perinuclear region of cytoplasm"/>
    <property type="evidence" value="ECO:0007669"/>
    <property type="project" value="UniProtKB-SubCell"/>
</dbReference>
<feature type="compositionally biased region" description="Low complexity" evidence="17">
    <location>
        <begin position="88"/>
        <end position="98"/>
    </location>
</feature>
<dbReference type="PROSITE" id="PS50053">
    <property type="entry name" value="UBIQUITIN_2"/>
    <property type="match status" value="1"/>
</dbReference>
<dbReference type="GO" id="GO:0005694">
    <property type="term" value="C:chromosome"/>
    <property type="evidence" value="ECO:0007669"/>
    <property type="project" value="UniProtKB-SubCell"/>
</dbReference>
<evidence type="ECO:0000256" key="2">
    <source>
        <dbReference type="ARBA" id="ARBA00004286"/>
    </source>
</evidence>
<evidence type="ECO:0000259" key="18">
    <source>
        <dbReference type="PROSITE" id="PS50030"/>
    </source>
</evidence>
<evidence type="ECO:0000256" key="8">
    <source>
        <dbReference type="ARBA" id="ARBA00022824"/>
    </source>
</evidence>
<dbReference type="PROSITE" id="PS50030">
    <property type="entry name" value="UBA"/>
    <property type="match status" value="1"/>
</dbReference>
<evidence type="ECO:0000313" key="20">
    <source>
        <dbReference type="Proteomes" id="UP000085678"/>
    </source>
</evidence>
<feature type="region of interest" description="Disordered" evidence="17">
    <location>
        <begin position="444"/>
        <end position="505"/>
    </location>
</feature>
<evidence type="ECO:0000256" key="4">
    <source>
        <dbReference type="ARBA" id="ARBA00022454"/>
    </source>
</evidence>
<dbReference type="InParanoid" id="A0A1S3IAF1"/>
<accession>A0A1S3IAF1</accession>
<organism evidence="20 21">
    <name type="scientific">Lingula anatina</name>
    <name type="common">Brachiopod</name>
    <name type="synonym">Lingula unguis</name>
    <dbReference type="NCBI Taxonomy" id="7574"/>
    <lineage>
        <taxon>Eukaryota</taxon>
        <taxon>Metazoa</taxon>
        <taxon>Spiralia</taxon>
        <taxon>Lophotrochozoa</taxon>
        <taxon>Brachiopoda</taxon>
        <taxon>Linguliformea</taxon>
        <taxon>Lingulata</taxon>
        <taxon>Lingulida</taxon>
        <taxon>Linguloidea</taxon>
        <taxon>Lingulidae</taxon>
        <taxon>Lingula</taxon>
    </lineage>
</organism>
<evidence type="ECO:0000256" key="16">
    <source>
        <dbReference type="ARBA" id="ARBA00082590"/>
    </source>
</evidence>
<feature type="compositionally biased region" description="Low complexity" evidence="17">
    <location>
        <begin position="264"/>
        <end position="279"/>
    </location>
</feature>
<dbReference type="SUPFAM" id="SSF54236">
    <property type="entry name" value="Ubiquitin-like"/>
    <property type="match status" value="1"/>
</dbReference>
<dbReference type="Gene3D" id="3.10.20.90">
    <property type="entry name" value="Phosphatidylinositol 3-kinase Catalytic Subunit, Chain A, domain 1"/>
    <property type="match status" value="1"/>
</dbReference>
<evidence type="ECO:0000256" key="10">
    <source>
        <dbReference type="ARBA" id="ARBA00023204"/>
    </source>
</evidence>
<keyword evidence="7" id="KW-0227">DNA damage</keyword>
<dbReference type="InterPro" id="IPR006636">
    <property type="entry name" value="STI1_HS-bd"/>
</dbReference>
<evidence type="ECO:0000256" key="3">
    <source>
        <dbReference type="ARBA" id="ARBA00004556"/>
    </source>
</evidence>
<dbReference type="SMART" id="SM00165">
    <property type="entry name" value="UBA"/>
    <property type="match status" value="1"/>
</dbReference>
<name>A0A1S3IAF1_LINAN</name>
<feature type="region of interest" description="Disordered" evidence="17">
    <location>
        <begin position="253"/>
        <end position="319"/>
    </location>
</feature>
<dbReference type="CDD" id="cd14399">
    <property type="entry name" value="UBA_PLICs"/>
    <property type="match status" value="1"/>
</dbReference>
<reference evidence="21" key="1">
    <citation type="submission" date="2025-08" db="UniProtKB">
        <authorList>
            <consortium name="RefSeq"/>
        </authorList>
    </citation>
    <scope>IDENTIFICATION</scope>
    <source>
        <tissue evidence="21">Gonads</tissue>
    </source>
</reference>
<dbReference type="FunFam" id="1.10.260.100:FF:000001">
    <property type="entry name" value="Ubiquilin 1"/>
    <property type="match status" value="1"/>
</dbReference>
<evidence type="ECO:0000259" key="19">
    <source>
        <dbReference type="PROSITE" id="PS50053"/>
    </source>
</evidence>
<protein>
    <recommendedName>
        <fullName evidence="12">Ubiquilin</fullName>
    </recommendedName>
    <alternativeName>
        <fullName evidence="15">Ataxin-1 interacting ubiquitin-like protein</fullName>
    </alternativeName>
    <alternativeName>
        <fullName evidence="16">Ataxin-1 ubiquitin-like-interacting protein A1U</fullName>
    </alternativeName>
    <alternativeName>
        <fullName evidence="14">Connexin43-interacting protein of 75 kDa</fullName>
    </alternativeName>
    <alternativeName>
        <fullName evidence="13">Ubiquilin-4</fullName>
    </alternativeName>
</protein>
<keyword evidence="4" id="KW-0158">Chromosome</keyword>
<dbReference type="FunCoup" id="A0A1S3IAF1">
    <property type="interactions" value="2274"/>
</dbReference>
<dbReference type="SUPFAM" id="SSF46934">
    <property type="entry name" value="UBA-like"/>
    <property type="match status" value="1"/>
</dbReference>
<feature type="compositionally biased region" description="Low complexity" evidence="17">
    <location>
        <begin position="446"/>
        <end position="486"/>
    </location>
</feature>
<dbReference type="Proteomes" id="UP000085678">
    <property type="component" value="Unplaced"/>
</dbReference>
<feature type="compositionally biased region" description="Gly residues" evidence="17">
    <location>
        <begin position="494"/>
        <end position="503"/>
    </location>
</feature>
<dbReference type="SMART" id="SM00213">
    <property type="entry name" value="UBQ"/>
    <property type="match status" value="1"/>
</dbReference>
<evidence type="ECO:0000256" key="15">
    <source>
        <dbReference type="ARBA" id="ARBA00082499"/>
    </source>
</evidence>
<feature type="domain" description="Ubiquitin-like" evidence="19">
    <location>
        <begin position="12"/>
        <end position="86"/>
    </location>
</feature>
<dbReference type="CDD" id="cd01808">
    <property type="entry name" value="Ubl_PLICs"/>
    <property type="match status" value="1"/>
</dbReference>
<dbReference type="FunFam" id="1.10.260.100:FF:000003">
    <property type="entry name" value="Ubiquilin 1"/>
    <property type="match status" value="1"/>
</dbReference>
<feature type="compositionally biased region" description="Low complexity" evidence="17">
    <location>
        <begin position="292"/>
        <end position="311"/>
    </location>
</feature>
<dbReference type="PANTHER" id="PTHR10677:SF3">
    <property type="entry name" value="FI07626P-RELATED"/>
    <property type="match status" value="1"/>
</dbReference>
<dbReference type="InterPro" id="IPR000626">
    <property type="entry name" value="Ubiquitin-like_dom"/>
</dbReference>
<evidence type="ECO:0000256" key="9">
    <source>
        <dbReference type="ARBA" id="ARBA00022843"/>
    </source>
</evidence>
<dbReference type="PANTHER" id="PTHR10677">
    <property type="entry name" value="UBIQUILIN"/>
    <property type="match status" value="1"/>
</dbReference>
<dbReference type="FunFam" id="3.10.20.90:FF:000095">
    <property type="entry name" value="Ubiquilin 4"/>
    <property type="match status" value="1"/>
</dbReference>
<dbReference type="FunFam" id="1.10.8.10:FF:000079">
    <property type="entry name" value="Ubiquitin family protein"/>
    <property type="match status" value="1"/>
</dbReference>